<dbReference type="InterPro" id="IPR003329">
    <property type="entry name" value="Cytidylyl_trans"/>
</dbReference>
<evidence type="ECO:0000313" key="1">
    <source>
        <dbReference type="EMBL" id="KKN62278.1"/>
    </source>
</evidence>
<evidence type="ECO:0008006" key="2">
    <source>
        <dbReference type="Google" id="ProtNLM"/>
    </source>
</evidence>
<dbReference type="CDD" id="cd02513">
    <property type="entry name" value="CMP-NeuAc_Synthase"/>
    <property type="match status" value="1"/>
</dbReference>
<proteinExistence type="predicted"/>
<dbReference type="Gene3D" id="3.90.550.10">
    <property type="entry name" value="Spore Coat Polysaccharide Biosynthesis Protein SpsA, Chain A"/>
    <property type="match status" value="1"/>
</dbReference>
<name>A0A0F9V916_9ZZZZ</name>
<dbReference type="AlphaFoldDB" id="A0A0F9V916"/>
<dbReference type="PANTHER" id="PTHR21485">
    <property type="entry name" value="HAD SUPERFAMILY MEMBERS CMAS AND KDSC"/>
    <property type="match status" value="1"/>
</dbReference>
<sequence length="241" mass="27225">MSKKSNSPQVLAIIPARGGSKKIPKKNIKLLAGKPLITYTIEESKKSKYISRIILSTDDEKIAIIGKKLGVEVPFLRPSELAEDHVTDLPVFQHCLNWLRENENYIPDIIVHLRPTAPLRKNYHIDTGIELLLKSPGADSVRSVTAVGQHPLKMWKIENNRLVPFVSEEISGIKESYNMPRQKLPLAYIQNGSVDVIWTKTILEKNSMSGDIIAPFVMEERESVNIDTEIDFSLSELIMKK</sequence>
<dbReference type="GO" id="GO:0008781">
    <property type="term" value="F:N-acylneuraminate cytidylyltransferase activity"/>
    <property type="evidence" value="ECO:0007669"/>
    <property type="project" value="TreeGrafter"/>
</dbReference>
<dbReference type="Pfam" id="PF02348">
    <property type="entry name" value="CTP_transf_3"/>
    <property type="match status" value="1"/>
</dbReference>
<reference evidence="1" key="1">
    <citation type="journal article" date="2015" name="Nature">
        <title>Complex archaea that bridge the gap between prokaryotes and eukaryotes.</title>
        <authorList>
            <person name="Spang A."/>
            <person name="Saw J.H."/>
            <person name="Jorgensen S.L."/>
            <person name="Zaremba-Niedzwiedzka K."/>
            <person name="Martijn J."/>
            <person name="Lind A.E."/>
            <person name="van Eijk R."/>
            <person name="Schleper C."/>
            <person name="Guy L."/>
            <person name="Ettema T.J."/>
        </authorList>
    </citation>
    <scope>NUCLEOTIDE SEQUENCE</scope>
</reference>
<protein>
    <recommendedName>
        <fullName evidence="2">N-acylneuraminate cytidylyltransferase</fullName>
    </recommendedName>
</protein>
<organism evidence="1">
    <name type="scientific">marine sediment metagenome</name>
    <dbReference type="NCBI Taxonomy" id="412755"/>
    <lineage>
        <taxon>unclassified sequences</taxon>
        <taxon>metagenomes</taxon>
        <taxon>ecological metagenomes</taxon>
    </lineage>
</organism>
<accession>A0A0F9V916</accession>
<dbReference type="EMBL" id="LAZR01000630">
    <property type="protein sequence ID" value="KKN62278.1"/>
    <property type="molecule type" value="Genomic_DNA"/>
</dbReference>
<dbReference type="InterPro" id="IPR029044">
    <property type="entry name" value="Nucleotide-diphossugar_trans"/>
</dbReference>
<dbReference type="InterPro" id="IPR050793">
    <property type="entry name" value="CMP-NeuNAc_synthase"/>
</dbReference>
<gene>
    <name evidence="1" type="ORF">LCGC14_0513380</name>
</gene>
<dbReference type="SUPFAM" id="SSF53448">
    <property type="entry name" value="Nucleotide-diphospho-sugar transferases"/>
    <property type="match status" value="1"/>
</dbReference>
<comment type="caution">
    <text evidence="1">The sequence shown here is derived from an EMBL/GenBank/DDBJ whole genome shotgun (WGS) entry which is preliminary data.</text>
</comment>
<dbReference type="PANTHER" id="PTHR21485:SF6">
    <property type="entry name" value="N-ACYLNEURAMINATE CYTIDYLYLTRANSFERASE-RELATED"/>
    <property type="match status" value="1"/>
</dbReference>